<evidence type="ECO:0000313" key="2">
    <source>
        <dbReference type="Proteomes" id="UP001150238"/>
    </source>
</evidence>
<accession>A0A9W8ZRV7</accession>
<sequence>MEHASQTVRKCIHQKFLPIGQHPAQAGILESSCGHITPVYNFGWCISMEDFDQYYPECPSDLTSYWIKHVTEPWAKEFPNKYLSKQPGFGYSPCLDFIFINKEPYLVVMLTRNSTKESLALSRNEEYIADARRLARIKEIFGELRWIRA</sequence>
<organism evidence="1 2">
    <name type="scientific">Lentinula lateritia</name>
    <dbReference type="NCBI Taxonomy" id="40482"/>
    <lineage>
        <taxon>Eukaryota</taxon>
        <taxon>Fungi</taxon>
        <taxon>Dikarya</taxon>
        <taxon>Basidiomycota</taxon>
        <taxon>Agaricomycotina</taxon>
        <taxon>Agaricomycetes</taxon>
        <taxon>Agaricomycetidae</taxon>
        <taxon>Agaricales</taxon>
        <taxon>Marasmiineae</taxon>
        <taxon>Omphalotaceae</taxon>
        <taxon>Lentinula</taxon>
    </lineage>
</organism>
<proteinExistence type="predicted"/>
<gene>
    <name evidence="1" type="ORF">C8J55DRAFT_566657</name>
</gene>
<dbReference type="Proteomes" id="UP001150238">
    <property type="component" value="Unassembled WGS sequence"/>
</dbReference>
<reference evidence="1" key="1">
    <citation type="submission" date="2022-08" db="EMBL/GenBank/DDBJ databases">
        <authorList>
            <consortium name="DOE Joint Genome Institute"/>
            <person name="Min B."/>
            <person name="Riley R."/>
            <person name="Sierra-Patev S."/>
            <person name="Naranjo-Ortiz M."/>
            <person name="Looney B."/>
            <person name="Konkel Z."/>
            <person name="Slot J.C."/>
            <person name="Sakamoto Y."/>
            <person name="Steenwyk J.L."/>
            <person name="Rokas A."/>
            <person name="Carro J."/>
            <person name="Camarero S."/>
            <person name="Ferreira P."/>
            <person name="Molpeceres G."/>
            <person name="Ruiz-Duenas F.J."/>
            <person name="Serrano A."/>
            <person name="Henrissat B."/>
            <person name="Drula E."/>
            <person name="Hughes K.W."/>
            <person name="Mata J.L."/>
            <person name="Ishikawa N.K."/>
            <person name="Vargas-Isla R."/>
            <person name="Ushijima S."/>
            <person name="Smith C.A."/>
            <person name="Ahrendt S."/>
            <person name="Andreopoulos W."/>
            <person name="He G."/>
            <person name="Labutti K."/>
            <person name="Lipzen A."/>
            <person name="Ng V."/>
            <person name="Sandor L."/>
            <person name="Barry K."/>
            <person name="Martinez A.T."/>
            <person name="Xiao Y."/>
            <person name="Gibbons J.G."/>
            <person name="Terashima K."/>
            <person name="Hibbett D.S."/>
            <person name="Grigoriev I.V."/>
        </authorList>
    </citation>
    <scope>NUCLEOTIDE SEQUENCE</scope>
    <source>
        <strain evidence="1">Sp2 HRB7682 ss15</strain>
    </source>
</reference>
<name>A0A9W8ZRV7_9AGAR</name>
<comment type="caution">
    <text evidence="1">The sequence shown here is derived from an EMBL/GenBank/DDBJ whole genome shotgun (WGS) entry which is preliminary data.</text>
</comment>
<dbReference type="AlphaFoldDB" id="A0A9W8ZRV7"/>
<protein>
    <submittedName>
        <fullName evidence="1">Uncharacterized protein</fullName>
    </submittedName>
</protein>
<reference evidence="1" key="2">
    <citation type="journal article" date="2023" name="Proc. Natl. Acad. Sci. U.S.A.">
        <title>A global phylogenomic analysis of the shiitake genus Lentinula.</title>
        <authorList>
            <person name="Sierra-Patev S."/>
            <person name="Min B."/>
            <person name="Naranjo-Ortiz M."/>
            <person name="Looney B."/>
            <person name="Konkel Z."/>
            <person name="Slot J.C."/>
            <person name="Sakamoto Y."/>
            <person name="Steenwyk J.L."/>
            <person name="Rokas A."/>
            <person name="Carro J."/>
            <person name="Camarero S."/>
            <person name="Ferreira P."/>
            <person name="Molpeceres G."/>
            <person name="Ruiz-Duenas F.J."/>
            <person name="Serrano A."/>
            <person name="Henrissat B."/>
            <person name="Drula E."/>
            <person name="Hughes K.W."/>
            <person name="Mata J.L."/>
            <person name="Ishikawa N.K."/>
            <person name="Vargas-Isla R."/>
            <person name="Ushijima S."/>
            <person name="Smith C.A."/>
            <person name="Donoghue J."/>
            <person name="Ahrendt S."/>
            <person name="Andreopoulos W."/>
            <person name="He G."/>
            <person name="LaButti K."/>
            <person name="Lipzen A."/>
            <person name="Ng V."/>
            <person name="Riley R."/>
            <person name="Sandor L."/>
            <person name="Barry K."/>
            <person name="Martinez A.T."/>
            <person name="Xiao Y."/>
            <person name="Gibbons J.G."/>
            <person name="Terashima K."/>
            <person name="Grigoriev I.V."/>
            <person name="Hibbett D."/>
        </authorList>
    </citation>
    <scope>NUCLEOTIDE SEQUENCE</scope>
    <source>
        <strain evidence="1">Sp2 HRB7682 ss15</strain>
    </source>
</reference>
<dbReference type="EMBL" id="JANVFS010000056">
    <property type="protein sequence ID" value="KAJ4464751.1"/>
    <property type="molecule type" value="Genomic_DNA"/>
</dbReference>
<evidence type="ECO:0000313" key="1">
    <source>
        <dbReference type="EMBL" id="KAJ4464751.1"/>
    </source>
</evidence>